<name>E6QLC4_9ZZZZ</name>
<gene>
    <name evidence="1" type="ORF">CARN6_1469</name>
</gene>
<comment type="caution">
    <text evidence="1">The sequence shown here is derived from an EMBL/GenBank/DDBJ whole genome shotgun (WGS) entry which is preliminary data.</text>
</comment>
<proteinExistence type="predicted"/>
<organism evidence="1">
    <name type="scientific">mine drainage metagenome</name>
    <dbReference type="NCBI Taxonomy" id="410659"/>
    <lineage>
        <taxon>unclassified sequences</taxon>
        <taxon>metagenomes</taxon>
        <taxon>ecological metagenomes</taxon>
    </lineage>
</organism>
<dbReference type="EMBL" id="CABQ01000177">
    <property type="protein sequence ID" value="CBI08044.1"/>
    <property type="molecule type" value="Genomic_DNA"/>
</dbReference>
<reference evidence="1" key="1">
    <citation type="submission" date="2009-10" db="EMBL/GenBank/DDBJ databases">
        <title>Diversity of trophic interactions inside an arsenic-rich microbial ecosystem.</title>
        <authorList>
            <person name="Bertin P.N."/>
            <person name="Heinrich-Salmeron A."/>
            <person name="Pelletier E."/>
            <person name="Goulhen-Chollet F."/>
            <person name="Arsene-Ploetze F."/>
            <person name="Gallien S."/>
            <person name="Calteau A."/>
            <person name="Vallenet D."/>
            <person name="Casiot C."/>
            <person name="Chane-Woon-Ming B."/>
            <person name="Giloteaux L."/>
            <person name="Barakat M."/>
            <person name="Bonnefoy V."/>
            <person name="Bruneel O."/>
            <person name="Chandler M."/>
            <person name="Cleiss J."/>
            <person name="Duran R."/>
            <person name="Elbaz-Poulichet F."/>
            <person name="Fonknechten N."/>
            <person name="Lauga B."/>
            <person name="Mornico D."/>
            <person name="Ortet P."/>
            <person name="Schaeffer C."/>
            <person name="Siguier P."/>
            <person name="Alexander Thil Smith A."/>
            <person name="Van Dorsselaer A."/>
            <person name="Weissenbach J."/>
            <person name="Medigue C."/>
            <person name="Le Paslier D."/>
        </authorList>
    </citation>
    <scope>NUCLEOTIDE SEQUENCE</scope>
</reference>
<sequence length="86" mass="9431">MTQSGPQNSKYKLNLSTIPHLSEPLISPDILHVEGARLFFSRDSALRRRFFLSMPVNEACASAFCFSGGRFPVSGDTTPRAGPICE</sequence>
<evidence type="ECO:0000313" key="1">
    <source>
        <dbReference type="EMBL" id="CBI08044.1"/>
    </source>
</evidence>
<accession>E6QLC4</accession>
<dbReference type="AlphaFoldDB" id="E6QLC4"/>
<protein>
    <submittedName>
        <fullName evidence="1">Uncharacterized protein</fullName>
    </submittedName>
</protein>